<comment type="caution">
    <text evidence="2">The sequence shown here is derived from an EMBL/GenBank/DDBJ whole genome shotgun (WGS) entry which is preliminary data.</text>
</comment>
<feature type="region of interest" description="Disordered" evidence="1">
    <location>
        <begin position="1"/>
        <end position="59"/>
    </location>
</feature>
<dbReference type="EMBL" id="BMAW01096651">
    <property type="protein sequence ID" value="GFS75710.1"/>
    <property type="molecule type" value="Genomic_DNA"/>
</dbReference>
<evidence type="ECO:0000313" key="2">
    <source>
        <dbReference type="EMBL" id="GFS75710.1"/>
    </source>
</evidence>
<protein>
    <recommendedName>
        <fullName evidence="4">CCHC-type domain-containing protein</fullName>
    </recommendedName>
</protein>
<gene>
    <name evidence="2" type="ORF">NPIL_67061</name>
</gene>
<feature type="compositionally biased region" description="Basic and acidic residues" evidence="1">
    <location>
        <begin position="44"/>
        <end position="56"/>
    </location>
</feature>
<proteinExistence type="predicted"/>
<evidence type="ECO:0000313" key="3">
    <source>
        <dbReference type="Proteomes" id="UP000887013"/>
    </source>
</evidence>
<name>A0A8X6T2F6_NEPPI</name>
<evidence type="ECO:0000256" key="1">
    <source>
        <dbReference type="SAM" id="MobiDB-lite"/>
    </source>
</evidence>
<dbReference type="AlphaFoldDB" id="A0A8X6T2F6"/>
<accession>A0A8X6T2F6</accession>
<keyword evidence="3" id="KW-1185">Reference proteome</keyword>
<feature type="compositionally biased region" description="Polar residues" evidence="1">
    <location>
        <begin position="33"/>
        <end position="43"/>
    </location>
</feature>
<organism evidence="2 3">
    <name type="scientific">Nephila pilipes</name>
    <name type="common">Giant wood spider</name>
    <name type="synonym">Nephila maculata</name>
    <dbReference type="NCBI Taxonomy" id="299642"/>
    <lineage>
        <taxon>Eukaryota</taxon>
        <taxon>Metazoa</taxon>
        <taxon>Ecdysozoa</taxon>
        <taxon>Arthropoda</taxon>
        <taxon>Chelicerata</taxon>
        <taxon>Arachnida</taxon>
        <taxon>Araneae</taxon>
        <taxon>Araneomorphae</taxon>
        <taxon>Entelegynae</taxon>
        <taxon>Araneoidea</taxon>
        <taxon>Nephilidae</taxon>
        <taxon>Nephila</taxon>
    </lineage>
</organism>
<dbReference type="OrthoDB" id="6783748at2759"/>
<sequence length="129" mass="13703">MVIFVKKTAHSSEYPSKPYAPKRSSPDSRFDKTNQAGSTSSFSKGDKFKTDDRSERPSVSCYGCGKPGVMVPRCPNCKPTANKDSENISNNSLHSCASTPNRSAVLKLAVNGSMGIACADIEASHTIAG</sequence>
<evidence type="ECO:0008006" key="4">
    <source>
        <dbReference type="Google" id="ProtNLM"/>
    </source>
</evidence>
<dbReference type="Proteomes" id="UP000887013">
    <property type="component" value="Unassembled WGS sequence"/>
</dbReference>
<reference evidence="2" key="1">
    <citation type="submission" date="2020-08" db="EMBL/GenBank/DDBJ databases">
        <title>Multicomponent nature underlies the extraordinary mechanical properties of spider dragline silk.</title>
        <authorList>
            <person name="Kono N."/>
            <person name="Nakamura H."/>
            <person name="Mori M."/>
            <person name="Yoshida Y."/>
            <person name="Ohtoshi R."/>
            <person name="Malay A.D."/>
            <person name="Moran D.A.P."/>
            <person name="Tomita M."/>
            <person name="Numata K."/>
            <person name="Arakawa K."/>
        </authorList>
    </citation>
    <scope>NUCLEOTIDE SEQUENCE</scope>
</reference>